<dbReference type="CDD" id="cd03468">
    <property type="entry name" value="PolY_like"/>
    <property type="match status" value="1"/>
</dbReference>
<evidence type="ECO:0000313" key="4">
    <source>
        <dbReference type="Proteomes" id="UP001589896"/>
    </source>
</evidence>
<accession>A0ABV6RPN1</accession>
<dbReference type="RefSeq" id="WP_386669239.1">
    <property type="nucleotide sequence ID" value="NZ_JBHLTG010000003.1"/>
</dbReference>
<reference evidence="3 4" key="1">
    <citation type="submission" date="2024-09" db="EMBL/GenBank/DDBJ databases">
        <authorList>
            <person name="Sun Q."/>
            <person name="Mori K."/>
        </authorList>
    </citation>
    <scope>NUCLEOTIDE SEQUENCE [LARGE SCALE GENOMIC DNA]</scope>
    <source>
        <strain evidence="3 4">KCTC 23076</strain>
    </source>
</reference>
<gene>
    <name evidence="3" type="ORF">ACFFGH_13970</name>
</gene>
<dbReference type="Pfam" id="PF00817">
    <property type="entry name" value="IMS"/>
    <property type="match status" value="1"/>
</dbReference>
<sequence length="475" mass="53082">MRWACLLLPRLALDVVLRTRPDPQRPLVLLTGPALRRVVHSANEAARALGLHPGQPWATAQAIADGFDRIDHDESGVEQARELLAGWAYGYSSQVSLAFAHAVVLEIGRSRRLFGDWPTLEPQLRAELQAMGFSHRLAAAPNPWAAHVLARVRDGLSVDHDGLPSMLHRVPVERSGLAHDVVQTLRRMGLHDLRAVLAQSRAALGRRCGAEALRHLDRLSGLIDEPLACYRPADVFQARIELGYEVESSQALLFPLRRLTADLGAHLRARDGGVARFVLVLEHERRPASEVVVGLLAPEREATMLFELARGRLEQAQIPAPVIGFGLRADALPAFVPERRDLFDTRPQQGLPWAQLRERLRARLGDESVLTLEHHPDHRPERAWRAQAVQSRRPAPQLLLTPAGSRPGWLLREPQPLDHDVATIVAGPERIESGWWDGFDIRRDYYLVETVRGRLAWVFCDAGRHGPLMVHGWFA</sequence>
<dbReference type="InterPro" id="IPR001126">
    <property type="entry name" value="UmuC"/>
</dbReference>
<evidence type="ECO:0000259" key="2">
    <source>
        <dbReference type="Pfam" id="PF00817"/>
    </source>
</evidence>
<comment type="caution">
    <text evidence="3">The sequence shown here is derived from an EMBL/GenBank/DDBJ whole genome shotgun (WGS) entry which is preliminary data.</text>
</comment>
<dbReference type="PANTHER" id="PTHR35369:SF2">
    <property type="entry name" value="BLR3025 PROTEIN"/>
    <property type="match status" value="1"/>
</dbReference>
<keyword evidence="1" id="KW-0227">DNA damage</keyword>
<evidence type="ECO:0000256" key="1">
    <source>
        <dbReference type="ARBA" id="ARBA00022763"/>
    </source>
</evidence>
<evidence type="ECO:0000313" key="3">
    <source>
        <dbReference type="EMBL" id="MFC0678948.1"/>
    </source>
</evidence>
<keyword evidence="4" id="KW-1185">Reference proteome</keyword>
<dbReference type="InterPro" id="IPR050356">
    <property type="entry name" value="SulA_CellDiv_inhibitor"/>
</dbReference>
<dbReference type="EMBL" id="JBHLTG010000003">
    <property type="protein sequence ID" value="MFC0678948.1"/>
    <property type="molecule type" value="Genomic_DNA"/>
</dbReference>
<dbReference type="InterPro" id="IPR043502">
    <property type="entry name" value="DNA/RNA_pol_sf"/>
</dbReference>
<feature type="domain" description="UmuC" evidence="2">
    <location>
        <begin position="24"/>
        <end position="150"/>
    </location>
</feature>
<protein>
    <submittedName>
        <fullName evidence="3">DNA polymerase Y family protein</fullName>
    </submittedName>
</protein>
<organism evidence="3 4">
    <name type="scientific">Lysobacter korlensis</name>
    <dbReference type="NCBI Taxonomy" id="553636"/>
    <lineage>
        <taxon>Bacteria</taxon>
        <taxon>Pseudomonadati</taxon>
        <taxon>Pseudomonadota</taxon>
        <taxon>Gammaproteobacteria</taxon>
        <taxon>Lysobacterales</taxon>
        <taxon>Lysobacteraceae</taxon>
        <taxon>Lysobacter</taxon>
    </lineage>
</organism>
<proteinExistence type="predicted"/>
<dbReference type="Proteomes" id="UP001589896">
    <property type="component" value="Unassembled WGS sequence"/>
</dbReference>
<dbReference type="SUPFAM" id="SSF56672">
    <property type="entry name" value="DNA/RNA polymerases"/>
    <property type="match status" value="1"/>
</dbReference>
<name>A0ABV6RPN1_9GAMM</name>
<dbReference type="PANTHER" id="PTHR35369">
    <property type="entry name" value="BLR3025 PROTEIN-RELATED"/>
    <property type="match status" value="1"/>
</dbReference>